<dbReference type="SUPFAM" id="SSF56563">
    <property type="entry name" value="Major capsid protein gp5"/>
    <property type="match status" value="1"/>
</dbReference>
<reference evidence="3" key="1">
    <citation type="submission" date="2016-11" db="EMBL/GenBank/DDBJ databases">
        <title>complete genome sequence of Bifidobacterium choerinum strain FMB-1.</title>
        <authorList>
            <person name="Park C.-S."/>
            <person name="Jung D.-H."/>
            <person name="Choi D.-S."/>
        </authorList>
    </citation>
    <scope>NUCLEOTIDE SEQUENCE [LARGE SCALE GENOMIC DNA]</scope>
    <source>
        <strain evidence="3">FMB-1</strain>
    </source>
</reference>
<dbReference type="Proteomes" id="UP000229907">
    <property type="component" value="Chromosome"/>
</dbReference>
<dbReference type="Pfam" id="PF05065">
    <property type="entry name" value="Phage_capsid"/>
    <property type="match status" value="1"/>
</dbReference>
<protein>
    <submittedName>
        <fullName evidence="3">Phage capsid protein</fullName>
    </submittedName>
</protein>
<dbReference type="InterPro" id="IPR054612">
    <property type="entry name" value="Phage_capsid-like_C"/>
</dbReference>
<evidence type="ECO:0000256" key="1">
    <source>
        <dbReference type="ARBA" id="ARBA00004328"/>
    </source>
</evidence>
<accession>A0A2D3D7M1</accession>
<evidence type="ECO:0000313" key="3">
    <source>
        <dbReference type="EMBL" id="ATU21064.1"/>
    </source>
</evidence>
<evidence type="ECO:0000259" key="2">
    <source>
        <dbReference type="Pfam" id="PF05065"/>
    </source>
</evidence>
<comment type="subcellular location">
    <subcellularLocation>
        <location evidence="1">Virion</location>
    </subcellularLocation>
</comment>
<sequence>MAENFADVIKRSDLGDNLIPDEHSTEIIQTLPESSVIMTRARKVPMSKKKKTQPVLATLPEAYWVDEGGLKQTTKTGWEDVTITAEELAVLVPIPDSVVEDADIDLWGAIRPLIAEAFGKKVDEAALFGVDKPASWGDDVFKAAKAAGNTVTATADLPKDVTDLAGKIAEEGFDVNGFASQAGLDWKLRGMRDANGQPIYGNPLAEGQPNTLYGQPLNPVRNGSWDATKATLLAADWTKFVYGVRQDITFKIFEEGVISDKAGKIVYNAMQQDSKIMRVVMRVGFAVANPMTRIGTKGKQYPAGFIIPSTASAGAGA</sequence>
<gene>
    <name evidence="3" type="ORF">BcFMB_09175</name>
</gene>
<dbReference type="KEGG" id="bcho:BcFMB_09175"/>
<dbReference type="Gene3D" id="3.30.2400.10">
    <property type="entry name" value="Major capsid protein gp5"/>
    <property type="match status" value="1"/>
</dbReference>
<organism evidence="3">
    <name type="scientific">Bifidobacterium choerinum</name>
    <dbReference type="NCBI Taxonomy" id="35760"/>
    <lineage>
        <taxon>Bacteria</taxon>
        <taxon>Bacillati</taxon>
        <taxon>Actinomycetota</taxon>
        <taxon>Actinomycetes</taxon>
        <taxon>Bifidobacteriales</taxon>
        <taxon>Bifidobacteriaceae</taxon>
        <taxon>Bifidobacterium</taxon>
    </lineage>
</organism>
<dbReference type="EMBL" id="CP018044">
    <property type="protein sequence ID" value="ATU21064.1"/>
    <property type="molecule type" value="Genomic_DNA"/>
</dbReference>
<dbReference type="Gene3D" id="3.30.2320.10">
    <property type="entry name" value="hypothetical protein PF0899 domain"/>
    <property type="match status" value="1"/>
</dbReference>
<name>A0A2D3D7M1_9BIFI</name>
<dbReference type="NCBIfam" id="TIGR01554">
    <property type="entry name" value="major_cap_HK97"/>
    <property type="match status" value="1"/>
</dbReference>
<dbReference type="AlphaFoldDB" id="A0A2D3D7M1"/>
<dbReference type="InterPro" id="IPR024455">
    <property type="entry name" value="Phage_capsid"/>
</dbReference>
<proteinExistence type="predicted"/>
<dbReference type="RefSeq" id="WP_026645555.1">
    <property type="nucleotide sequence ID" value="NZ_CP018044.1"/>
</dbReference>
<feature type="domain" description="Phage capsid-like C-terminal" evidence="2">
    <location>
        <begin position="15"/>
        <end position="290"/>
    </location>
</feature>